<keyword evidence="6" id="KW-0472">Membrane</keyword>
<keyword evidence="9" id="KW-0675">Receptor</keyword>
<evidence type="ECO:0000256" key="2">
    <source>
        <dbReference type="ARBA" id="ARBA00008163"/>
    </source>
</evidence>
<dbReference type="PANTHER" id="PTHR35093:SF1">
    <property type="entry name" value="OUTER MEMBRANE LONG-CHAIN FATTY ACID RECEPTOR FADL FAMILY"/>
    <property type="match status" value="1"/>
</dbReference>
<dbReference type="Gene3D" id="2.40.160.60">
    <property type="entry name" value="Outer membrane protein transport protein (OMPP1/FadL/TodX)"/>
    <property type="match status" value="1"/>
</dbReference>
<evidence type="ECO:0000256" key="6">
    <source>
        <dbReference type="ARBA" id="ARBA00023136"/>
    </source>
</evidence>
<keyword evidence="3" id="KW-1134">Transmembrane beta strand</keyword>
<evidence type="ECO:0000256" key="4">
    <source>
        <dbReference type="ARBA" id="ARBA00022692"/>
    </source>
</evidence>
<accession>A0ABP9F0F6</accession>
<evidence type="ECO:0000256" key="8">
    <source>
        <dbReference type="SAM" id="SignalP"/>
    </source>
</evidence>
<name>A0ABP9F0F6_9GAMM</name>
<comment type="subcellular location">
    <subcellularLocation>
        <location evidence="1">Cell outer membrane</location>
        <topology evidence="1">Multi-pass membrane protein</topology>
    </subcellularLocation>
</comment>
<proteinExistence type="inferred from homology"/>
<feature type="signal peptide" evidence="8">
    <location>
        <begin position="1"/>
        <end position="22"/>
    </location>
</feature>
<dbReference type="Pfam" id="PF03349">
    <property type="entry name" value="Toluene_X"/>
    <property type="match status" value="1"/>
</dbReference>
<evidence type="ECO:0000256" key="5">
    <source>
        <dbReference type="ARBA" id="ARBA00022729"/>
    </source>
</evidence>
<evidence type="ECO:0000313" key="9">
    <source>
        <dbReference type="EMBL" id="GAA4890181.1"/>
    </source>
</evidence>
<comment type="caution">
    <text evidence="9">The sequence shown here is derived from an EMBL/GenBank/DDBJ whole genome shotgun (WGS) entry which is preliminary data.</text>
</comment>
<dbReference type="Proteomes" id="UP001499988">
    <property type="component" value="Unassembled WGS sequence"/>
</dbReference>
<protein>
    <submittedName>
        <fullName evidence="9">TonB-dependent receptor</fullName>
    </submittedName>
</protein>
<keyword evidence="10" id="KW-1185">Reference proteome</keyword>
<reference evidence="10" key="1">
    <citation type="journal article" date="2019" name="Int. J. Syst. Evol. Microbiol.">
        <title>The Global Catalogue of Microorganisms (GCM) 10K type strain sequencing project: providing services to taxonomists for standard genome sequencing and annotation.</title>
        <authorList>
            <consortium name="The Broad Institute Genomics Platform"/>
            <consortium name="The Broad Institute Genome Sequencing Center for Infectious Disease"/>
            <person name="Wu L."/>
            <person name="Ma J."/>
        </authorList>
    </citation>
    <scope>NUCLEOTIDE SEQUENCE [LARGE SCALE GENOMIC DNA]</scope>
    <source>
        <strain evidence="10">JCM 18401</strain>
    </source>
</reference>
<keyword evidence="4" id="KW-0812">Transmembrane</keyword>
<dbReference type="PANTHER" id="PTHR35093">
    <property type="entry name" value="OUTER MEMBRANE PROTEIN NMB0088-RELATED"/>
    <property type="match status" value="1"/>
</dbReference>
<evidence type="ECO:0000256" key="7">
    <source>
        <dbReference type="ARBA" id="ARBA00023237"/>
    </source>
</evidence>
<gene>
    <name evidence="9" type="ORF">GCM10023333_24270</name>
</gene>
<keyword evidence="7" id="KW-0998">Cell outer membrane</keyword>
<dbReference type="SUPFAM" id="SSF56935">
    <property type="entry name" value="Porins"/>
    <property type="match status" value="1"/>
</dbReference>
<evidence type="ECO:0000313" key="10">
    <source>
        <dbReference type="Proteomes" id="UP001499988"/>
    </source>
</evidence>
<organism evidence="9 10">
    <name type="scientific">Ferrimonas pelagia</name>
    <dbReference type="NCBI Taxonomy" id="1177826"/>
    <lineage>
        <taxon>Bacteria</taxon>
        <taxon>Pseudomonadati</taxon>
        <taxon>Pseudomonadota</taxon>
        <taxon>Gammaproteobacteria</taxon>
        <taxon>Alteromonadales</taxon>
        <taxon>Ferrimonadaceae</taxon>
        <taxon>Ferrimonas</taxon>
    </lineage>
</organism>
<evidence type="ECO:0000256" key="1">
    <source>
        <dbReference type="ARBA" id="ARBA00004571"/>
    </source>
</evidence>
<keyword evidence="5 8" id="KW-0732">Signal</keyword>
<evidence type="ECO:0000256" key="3">
    <source>
        <dbReference type="ARBA" id="ARBA00022452"/>
    </source>
</evidence>
<dbReference type="InterPro" id="IPR005017">
    <property type="entry name" value="OMPP1/FadL/TodX"/>
</dbReference>
<feature type="chain" id="PRO_5047319916" evidence="8">
    <location>
        <begin position="23"/>
        <end position="489"/>
    </location>
</feature>
<dbReference type="RefSeq" id="WP_345335670.1">
    <property type="nucleotide sequence ID" value="NZ_BAABJZ010000082.1"/>
</dbReference>
<sequence>MKLRNKALIVALATAMSAPTLAAGFGLNSQSANGMGRAFAGDAIIADNAAVMARNPAAMALFDRPALSMGLAFVDMDSRITNAHYAGGSLNDIDDAAQSSFIPNIHYIHPLNDTWAVGVSAHSNFGSKGSTTSLYKGADTGMLPYDLIGDTEVVSMNLNGSVSYRVNEYLSFGAGLDIIYGQGTLTRMNDAMVADADGVAFGGVLGATFELNENHRWGMSYRVSPTVTATGDIGMNMAGQLPIGQITFTAADLSDNPLAVAIPIEFALSNLNMGINADFDELELPMPDVFQFAGFHQLTDRFAVHYTAQWTQWSAFDQVTARGGYGSLSGSADLSGRCTLPFGCNSNIPGLGLSANDIIGMLPPGGEVGIDGIALGDVALKEFGWKDSWMLSIGGTYDVSDKLALRAGYGRDMGVVDQIETISFPDSDRNWYSVGASYKLSASSAIDMGFLFIRGEEVNVIEDSSFVGPVNATTITDGSYYSIQYSRLF</sequence>
<comment type="similarity">
    <text evidence="2">Belongs to the OmpP1/FadL family.</text>
</comment>
<dbReference type="EMBL" id="BAABJZ010000082">
    <property type="protein sequence ID" value="GAA4890181.1"/>
    <property type="molecule type" value="Genomic_DNA"/>
</dbReference>